<dbReference type="Pfam" id="PF10864">
    <property type="entry name" value="DUF2663"/>
    <property type="match status" value="1"/>
</dbReference>
<dbReference type="InterPro" id="IPR020210">
    <property type="entry name" value="Uncharacterised_YpbF_TM"/>
</dbReference>
<accession>A0A916JX92</accession>
<dbReference type="RefSeq" id="WP_218091334.1">
    <property type="nucleotide sequence ID" value="NZ_CAJVAS010000004.1"/>
</dbReference>
<gene>
    <name evidence="2" type="ORF">PAESOLCIP111_01546</name>
</gene>
<evidence type="ECO:0000313" key="3">
    <source>
        <dbReference type="Proteomes" id="UP000693672"/>
    </source>
</evidence>
<reference evidence="2" key="1">
    <citation type="submission" date="2021-06" db="EMBL/GenBank/DDBJ databases">
        <authorList>
            <person name="Criscuolo A."/>
        </authorList>
    </citation>
    <scope>NUCLEOTIDE SEQUENCE</scope>
    <source>
        <strain evidence="2">CIP111600</strain>
    </source>
</reference>
<comment type="caution">
    <text evidence="2">The sequence shown here is derived from an EMBL/GenBank/DDBJ whole genome shotgun (WGS) entry which is preliminary data.</text>
</comment>
<feature type="transmembrane region" description="Helical" evidence="1">
    <location>
        <begin position="75"/>
        <end position="93"/>
    </location>
</feature>
<evidence type="ECO:0000256" key="1">
    <source>
        <dbReference type="SAM" id="Phobius"/>
    </source>
</evidence>
<organism evidence="2 3">
    <name type="scientific">Paenibacillus solanacearum</name>
    <dbReference type="NCBI Taxonomy" id="2048548"/>
    <lineage>
        <taxon>Bacteria</taxon>
        <taxon>Bacillati</taxon>
        <taxon>Bacillota</taxon>
        <taxon>Bacilli</taxon>
        <taxon>Bacillales</taxon>
        <taxon>Paenibacillaceae</taxon>
        <taxon>Paenibacillus</taxon>
    </lineage>
</organism>
<keyword evidence="3" id="KW-1185">Reference proteome</keyword>
<feature type="transmembrane region" description="Helical" evidence="1">
    <location>
        <begin position="32"/>
        <end position="52"/>
    </location>
</feature>
<name>A0A916JX92_9BACL</name>
<evidence type="ECO:0000313" key="2">
    <source>
        <dbReference type="EMBL" id="CAG7612562.1"/>
    </source>
</evidence>
<keyword evidence="1" id="KW-0812">Transmembrane</keyword>
<dbReference type="Proteomes" id="UP000693672">
    <property type="component" value="Unassembled WGS sequence"/>
</dbReference>
<sequence length="147" mass="17465">MTRLDMDVSEDIQAILKELIDRKQKLDRYKRLKVGFAWAAACLFLFFSYSFYNEVLVPSQNNMITVLASFGNNKLLFFMLLGLISSYYMMNYFTTQYDKQKAKYDLLRAEMIDYFMFPRSSSKYAAMREAISRQLKEKHDINISFKN</sequence>
<dbReference type="EMBL" id="CAJVAS010000004">
    <property type="protein sequence ID" value="CAG7612562.1"/>
    <property type="molecule type" value="Genomic_DNA"/>
</dbReference>
<keyword evidence="1" id="KW-1133">Transmembrane helix</keyword>
<evidence type="ECO:0008006" key="4">
    <source>
        <dbReference type="Google" id="ProtNLM"/>
    </source>
</evidence>
<keyword evidence="1" id="KW-0472">Membrane</keyword>
<proteinExistence type="predicted"/>
<protein>
    <recommendedName>
        <fullName evidence="4">DUF2663 family protein</fullName>
    </recommendedName>
</protein>
<dbReference type="AlphaFoldDB" id="A0A916JX92"/>